<evidence type="ECO:0000313" key="3">
    <source>
        <dbReference type="Proteomes" id="UP001360953"/>
    </source>
</evidence>
<feature type="region of interest" description="Disordered" evidence="1">
    <location>
        <begin position="450"/>
        <end position="517"/>
    </location>
</feature>
<dbReference type="Proteomes" id="UP001360953">
    <property type="component" value="Unassembled WGS sequence"/>
</dbReference>
<feature type="region of interest" description="Disordered" evidence="1">
    <location>
        <begin position="572"/>
        <end position="650"/>
    </location>
</feature>
<feature type="compositionally biased region" description="Basic residues" evidence="1">
    <location>
        <begin position="470"/>
        <end position="482"/>
    </location>
</feature>
<feature type="region of interest" description="Disordered" evidence="1">
    <location>
        <begin position="410"/>
        <end position="436"/>
    </location>
</feature>
<feature type="compositionally biased region" description="Acidic residues" evidence="1">
    <location>
        <begin position="578"/>
        <end position="598"/>
    </location>
</feature>
<comment type="caution">
    <text evidence="2">The sequence shown here is derived from an EMBL/GenBank/DDBJ whole genome shotgun (WGS) entry which is preliminary data.</text>
</comment>
<gene>
    <name evidence="2" type="ORF">J3D65DRAFT_635482</name>
</gene>
<evidence type="ECO:0000256" key="1">
    <source>
        <dbReference type="SAM" id="MobiDB-lite"/>
    </source>
</evidence>
<dbReference type="RefSeq" id="XP_066651708.1">
    <property type="nucleotide sequence ID" value="XM_066801325.1"/>
</dbReference>
<feature type="compositionally biased region" description="Acidic residues" evidence="1">
    <location>
        <begin position="606"/>
        <end position="621"/>
    </location>
</feature>
<keyword evidence="3" id="KW-1185">Reference proteome</keyword>
<organism evidence="2 3">
    <name type="scientific">Phyllosticta citribraziliensis</name>
    <dbReference type="NCBI Taxonomy" id="989973"/>
    <lineage>
        <taxon>Eukaryota</taxon>
        <taxon>Fungi</taxon>
        <taxon>Dikarya</taxon>
        <taxon>Ascomycota</taxon>
        <taxon>Pezizomycotina</taxon>
        <taxon>Dothideomycetes</taxon>
        <taxon>Dothideomycetes incertae sedis</taxon>
        <taxon>Botryosphaeriales</taxon>
        <taxon>Phyllostictaceae</taxon>
        <taxon>Phyllosticta</taxon>
    </lineage>
</organism>
<proteinExistence type="predicted"/>
<reference evidence="2 3" key="1">
    <citation type="submission" date="2024-04" db="EMBL/GenBank/DDBJ databases">
        <title>Phyllosticta paracitricarpa is synonymous to the EU quarantine fungus P. citricarpa based on phylogenomic analyses.</title>
        <authorList>
            <consortium name="Lawrence Berkeley National Laboratory"/>
            <person name="Van ingen-buijs V.A."/>
            <person name="Van westerhoven A.C."/>
            <person name="Haridas S."/>
            <person name="Skiadas P."/>
            <person name="Martin F."/>
            <person name="Groenewald J.Z."/>
            <person name="Crous P.W."/>
            <person name="Seidl M.F."/>
        </authorList>
    </citation>
    <scope>NUCLEOTIDE SEQUENCE [LARGE SCALE GENOMIC DNA]</scope>
    <source>
        <strain evidence="2 3">CPC 17464</strain>
    </source>
</reference>
<dbReference type="EMBL" id="JBBPEH010000011">
    <property type="protein sequence ID" value="KAK7532038.1"/>
    <property type="molecule type" value="Genomic_DNA"/>
</dbReference>
<name>A0ABR1LBP1_9PEZI</name>
<evidence type="ECO:0000313" key="2">
    <source>
        <dbReference type="EMBL" id="KAK7532038.1"/>
    </source>
</evidence>
<accession>A0ABR1LBP1</accession>
<protein>
    <submittedName>
        <fullName evidence="2">Uncharacterized protein</fullName>
    </submittedName>
</protein>
<sequence length="650" mass="72423">MSADSELPPGCALHAAPQRIWDKLIWVLVTITKLTYFIKDPEDPNKKKEIRKPEITRLIDDFFLAADSPLPIDRRHSALLFFRSKELRRYECRRKDIVARGGIWYIERDGKAEEPIAVGEFPANMWPVSVELDDQTGLDWSSCLIHVNGTLHGGPFGEVRCAWGSVLQVSQGILHRTTDIASIQSHAAIHGGVFPVDWWYPEQDELPDELLRPTMPLTWSRHPDGTPWPVFVTGDISDEAINVFLDNANLSPLDPTHRLRARVVDMPAGHPDAFVFIDQSPVPPLARCFRGLSHAAICDFLRRKAYGDIACTNFVILDKLASPTAKPGLANSPNPDDITIFRGRQWSCVLGDVCDRELHGLVMTHCAFDSCAEVIDQVSDVDALSSFANDAAILSDGCFRYSMDRVNYDRKRREKEEEQALYSRPARRKSKPRVEPLALPQVPPVVVCQGASKTAPPLPRPATPTETTERKKKRKRRRKRHRNSDISSSSSSTDSSPVALPNRPPAKSSVLRPSFPGRSFVRSLSRDVEYEPLFTQSHALGLESHEESEAVASVTPRHSMLASSTQLFGLKQTQGEYDYGDDDDEGGSQATEVDDDGDGASVHDTEIDEDDDDYGELDVDVPEQSFHAPASQWYDVRLPPATGLTQMSGD</sequence>
<dbReference type="GeneID" id="92034231"/>
<feature type="compositionally biased region" description="Low complexity" evidence="1">
    <location>
        <begin position="485"/>
        <end position="496"/>
    </location>
</feature>